<dbReference type="EMBL" id="MCSW01000231">
    <property type="protein sequence ID" value="PMF16871.1"/>
    <property type="molecule type" value="Genomic_DNA"/>
</dbReference>
<sequence>MKRTIFLVSVTACLSTLAYANESNIITSNSPEGVYLKYQSTNQVTESMRQNGFTLHRCGIKTLVSDLQFNQGLNIPHSQVLCVYSKPGNSISDESELIYWHLNVLYSVENEKFIAGREFNETYTSEISTHTPESLLDISPHYYRQRSQVESLGMKVGECNLQKVYYFSSPMEESYLSDIASCPVYKADGELSGNITVELNYTPADLSYSERLVRFDSI</sequence>
<name>A0A2N7C7P7_VIBSP</name>
<organism evidence="2 3">
    <name type="scientific">Vibrio splendidus</name>
    <dbReference type="NCBI Taxonomy" id="29497"/>
    <lineage>
        <taxon>Bacteria</taxon>
        <taxon>Pseudomonadati</taxon>
        <taxon>Pseudomonadota</taxon>
        <taxon>Gammaproteobacteria</taxon>
        <taxon>Vibrionales</taxon>
        <taxon>Vibrionaceae</taxon>
        <taxon>Vibrio</taxon>
    </lineage>
</organism>
<proteinExistence type="predicted"/>
<dbReference type="AlphaFoldDB" id="A0A2N7C7P7"/>
<dbReference type="RefSeq" id="WP_102483471.1">
    <property type="nucleotide sequence ID" value="NZ_MCSW01000231.1"/>
</dbReference>
<protein>
    <submittedName>
        <fullName evidence="2">Uncharacterized protein</fullName>
    </submittedName>
</protein>
<reference evidence="3" key="1">
    <citation type="submission" date="2016-07" db="EMBL/GenBank/DDBJ databases">
        <title>Nontailed viruses are major unrecognized killers of bacteria in the ocean.</title>
        <authorList>
            <person name="Kauffman K."/>
            <person name="Hussain F."/>
            <person name="Yang J."/>
            <person name="Arevalo P."/>
            <person name="Brown J."/>
            <person name="Cutler M."/>
            <person name="Kelly L."/>
            <person name="Polz M.F."/>
        </authorList>
    </citation>
    <scope>NUCLEOTIDE SEQUENCE [LARGE SCALE GENOMIC DNA]</scope>
    <source>
        <strain evidence="3">10N.286.54.F3</strain>
    </source>
</reference>
<evidence type="ECO:0000313" key="3">
    <source>
        <dbReference type="Proteomes" id="UP000235405"/>
    </source>
</evidence>
<accession>A0A2N7C7P7</accession>
<keyword evidence="1" id="KW-0732">Signal</keyword>
<comment type="caution">
    <text evidence="2">The sequence shown here is derived from an EMBL/GenBank/DDBJ whole genome shotgun (WGS) entry which is preliminary data.</text>
</comment>
<evidence type="ECO:0000256" key="1">
    <source>
        <dbReference type="SAM" id="SignalP"/>
    </source>
</evidence>
<evidence type="ECO:0000313" key="2">
    <source>
        <dbReference type="EMBL" id="PMF16871.1"/>
    </source>
</evidence>
<feature type="chain" id="PRO_5014970155" evidence="1">
    <location>
        <begin position="21"/>
        <end position="218"/>
    </location>
</feature>
<gene>
    <name evidence="2" type="ORF">BCV19_19990</name>
</gene>
<feature type="signal peptide" evidence="1">
    <location>
        <begin position="1"/>
        <end position="20"/>
    </location>
</feature>
<dbReference type="Proteomes" id="UP000235405">
    <property type="component" value="Unassembled WGS sequence"/>
</dbReference>